<accession>A0ABW3VNX9</accession>
<evidence type="ECO:0000313" key="7">
    <source>
        <dbReference type="Proteomes" id="UP001597182"/>
    </source>
</evidence>
<keyword evidence="1" id="KW-0001">2Fe-2S</keyword>
<evidence type="ECO:0000256" key="3">
    <source>
        <dbReference type="ARBA" id="ARBA00023004"/>
    </source>
</evidence>
<dbReference type="EMBL" id="JBHTMB010000205">
    <property type="protein sequence ID" value="MFD1236108.1"/>
    <property type="molecule type" value="Genomic_DNA"/>
</dbReference>
<keyword evidence="2" id="KW-0479">Metal-binding</keyword>
<proteinExistence type="predicted"/>
<keyword evidence="4" id="KW-0411">Iron-sulfur</keyword>
<dbReference type="PANTHER" id="PTHR21496">
    <property type="entry name" value="FERREDOXIN-RELATED"/>
    <property type="match status" value="1"/>
</dbReference>
<keyword evidence="3" id="KW-0408">Iron</keyword>
<comment type="caution">
    <text evidence="6">The sequence shown here is derived from an EMBL/GenBank/DDBJ whole genome shotgun (WGS) entry which is preliminary data.</text>
</comment>
<dbReference type="Gene3D" id="2.102.10.10">
    <property type="entry name" value="Rieske [2Fe-2S] iron-sulphur domain"/>
    <property type="match status" value="1"/>
</dbReference>
<dbReference type="PANTHER" id="PTHR21496:SF23">
    <property type="entry name" value="3-PHENYLPROPIONATE_CINNAMIC ACID DIOXYGENASE FERREDOXIN SUBUNIT"/>
    <property type="match status" value="1"/>
</dbReference>
<dbReference type="Pfam" id="PF00355">
    <property type="entry name" value="Rieske"/>
    <property type="match status" value="1"/>
</dbReference>
<gene>
    <name evidence="6" type="ORF">ACFQ34_22685</name>
</gene>
<evidence type="ECO:0000313" key="6">
    <source>
        <dbReference type="EMBL" id="MFD1236108.1"/>
    </source>
</evidence>
<dbReference type="InterPro" id="IPR017941">
    <property type="entry name" value="Rieske_2Fe-2S"/>
</dbReference>
<dbReference type="RefSeq" id="WP_013678304.1">
    <property type="nucleotide sequence ID" value="NZ_BAABKS010000039.1"/>
</dbReference>
<protein>
    <submittedName>
        <fullName evidence="6">Rieske (2Fe-2S) protein</fullName>
    </submittedName>
</protein>
<evidence type="ECO:0000259" key="5">
    <source>
        <dbReference type="PROSITE" id="PS51296"/>
    </source>
</evidence>
<name>A0ABW3VNX9_9PSEU</name>
<organism evidence="6 7">
    <name type="scientific">Pseudonocardia benzenivorans</name>
    <dbReference type="NCBI Taxonomy" id="228005"/>
    <lineage>
        <taxon>Bacteria</taxon>
        <taxon>Bacillati</taxon>
        <taxon>Actinomycetota</taxon>
        <taxon>Actinomycetes</taxon>
        <taxon>Pseudonocardiales</taxon>
        <taxon>Pseudonocardiaceae</taxon>
        <taxon>Pseudonocardia</taxon>
    </lineage>
</organism>
<evidence type="ECO:0000256" key="1">
    <source>
        <dbReference type="ARBA" id="ARBA00022714"/>
    </source>
</evidence>
<evidence type="ECO:0000256" key="4">
    <source>
        <dbReference type="ARBA" id="ARBA00023014"/>
    </source>
</evidence>
<keyword evidence="7" id="KW-1185">Reference proteome</keyword>
<dbReference type="PROSITE" id="PS51296">
    <property type="entry name" value="RIESKE"/>
    <property type="match status" value="1"/>
</dbReference>
<dbReference type="SUPFAM" id="SSF50022">
    <property type="entry name" value="ISP domain"/>
    <property type="match status" value="1"/>
</dbReference>
<feature type="domain" description="Rieske" evidence="5">
    <location>
        <begin position="4"/>
        <end position="115"/>
    </location>
</feature>
<dbReference type="InterPro" id="IPR036922">
    <property type="entry name" value="Rieske_2Fe-2S_sf"/>
</dbReference>
<reference evidence="7" key="1">
    <citation type="journal article" date="2019" name="Int. J. Syst. Evol. Microbiol.">
        <title>The Global Catalogue of Microorganisms (GCM) 10K type strain sequencing project: providing services to taxonomists for standard genome sequencing and annotation.</title>
        <authorList>
            <consortium name="The Broad Institute Genomics Platform"/>
            <consortium name="The Broad Institute Genome Sequencing Center for Infectious Disease"/>
            <person name="Wu L."/>
            <person name="Ma J."/>
        </authorList>
    </citation>
    <scope>NUCLEOTIDE SEQUENCE [LARGE SCALE GENOMIC DNA]</scope>
    <source>
        <strain evidence="7">CCUG 49018</strain>
    </source>
</reference>
<dbReference type="Proteomes" id="UP001597182">
    <property type="component" value="Unassembled WGS sequence"/>
</dbReference>
<evidence type="ECO:0000256" key="2">
    <source>
        <dbReference type="ARBA" id="ARBA00022723"/>
    </source>
</evidence>
<sequence length="145" mass="16008">MTRHVVARVGDVPPGSRVLVTLDGREIGVFNVDGEFFAVRNRCPHQAGPLCEGILTRPVSSTRPGEYAFTEEGGILRCPWHQWEFDLATGRSWCDPDRVRVRSYPVVVERGGADVRVPGPYTAETFPVAVEDEYVVVDLGGRLPS</sequence>